<dbReference type="PIRSF" id="PIRSF036492">
    <property type="entry name" value="ALDH"/>
    <property type="match status" value="1"/>
</dbReference>
<evidence type="ECO:0000256" key="3">
    <source>
        <dbReference type="PIRNR" id="PIRNR036492"/>
    </source>
</evidence>
<keyword evidence="2 3" id="KW-0560">Oxidoreductase</keyword>
<dbReference type="SUPFAM" id="SSF53720">
    <property type="entry name" value="ALDH-like"/>
    <property type="match status" value="1"/>
</dbReference>
<dbReference type="EMBL" id="MPNT01000031">
    <property type="protein sequence ID" value="OJZ69021.1"/>
    <property type="molecule type" value="Genomic_DNA"/>
</dbReference>
<comment type="similarity">
    <text evidence="1 3 6">Belongs to the aldehyde dehydrogenase family.</text>
</comment>
<dbReference type="Gene3D" id="3.40.309.10">
    <property type="entry name" value="Aldehyde Dehydrogenase, Chain A, domain 2"/>
    <property type="match status" value="1"/>
</dbReference>
<proteinExistence type="inferred from homology"/>
<dbReference type="InterPro" id="IPR016161">
    <property type="entry name" value="Ald_DH/histidinol_DH"/>
</dbReference>
<feature type="domain" description="Aldehyde dehydrogenase" evidence="7">
    <location>
        <begin position="8"/>
        <end position="438"/>
    </location>
</feature>
<dbReference type="PROSITE" id="PS00070">
    <property type="entry name" value="ALDEHYDE_DEHYDR_CYS"/>
    <property type="match status" value="1"/>
</dbReference>
<evidence type="ECO:0000256" key="5">
    <source>
        <dbReference type="PROSITE-ProRule" id="PRU10007"/>
    </source>
</evidence>
<dbReference type="PANTHER" id="PTHR43570:SF16">
    <property type="entry name" value="ALDEHYDE DEHYDROGENASE TYPE III, ISOFORM Q"/>
    <property type="match status" value="1"/>
</dbReference>
<dbReference type="InterPro" id="IPR016163">
    <property type="entry name" value="Ald_DH_C"/>
</dbReference>
<keyword evidence="9" id="KW-1185">Reference proteome</keyword>
<dbReference type="InterPro" id="IPR012394">
    <property type="entry name" value="Aldehyde_DH_NAD(P)"/>
</dbReference>
<dbReference type="GO" id="GO:0006081">
    <property type="term" value="P:aldehyde metabolic process"/>
    <property type="evidence" value="ECO:0007669"/>
    <property type="project" value="InterPro"/>
</dbReference>
<dbReference type="InterPro" id="IPR029510">
    <property type="entry name" value="Ald_DH_CS_GLU"/>
</dbReference>
<dbReference type="AlphaFoldDB" id="A0A1Q4HNR2"/>
<dbReference type="InterPro" id="IPR015590">
    <property type="entry name" value="Aldehyde_DH_dom"/>
</dbReference>
<evidence type="ECO:0000256" key="1">
    <source>
        <dbReference type="ARBA" id="ARBA00009986"/>
    </source>
</evidence>
<dbReference type="OrthoDB" id="6882680at2"/>
<evidence type="ECO:0000313" key="9">
    <source>
        <dbReference type="Proteomes" id="UP000186438"/>
    </source>
</evidence>
<dbReference type="InterPro" id="IPR016160">
    <property type="entry name" value="Ald_DH_CS_CYS"/>
</dbReference>
<dbReference type="GO" id="GO:0005737">
    <property type="term" value="C:cytoplasm"/>
    <property type="evidence" value="ECO:0007669"/>
    <property type="project" value="TreeGrafter"/>
</dbReference>
<sequence>MSLPSSLDERLAAQQAAFQAAGAPSADVRRHRLDRLLALLFEHAETFAAALAADFGTRSRTASILTEMVGVASTIEYSRKNVARWMRPRRPATAARFLGLSAEVQPTPKGVVGIIGPWNFPLNLVVLPAADAFAAGNRVMIKMSELTPRTTDAFAQTAPKYFDAVELDVVVGDVEVAQQFASLPFDHLFFTGSPAVGRHIHRAASANLVPVTLELGGKNPVVVGPKADIARSASRVARSRLVNGGQTCLCPDYVLVPSHAVENFCRATVSAIRDILPSILGNEDMCSSINDANYERVIALVEDAQSKGADVISVAPPHEQLPDSERRVIAPTLVTNVDSSMRITCEEIFGPVLVVMGYEHNDEAIDYINRRPSPLIAYWYGPDDEEFRHFVTSTRSGSVSRNDFALHMSLPQVPFGGVGHSGMGAYHGRAGFDTFSHQRPVVGSELPFSITSIAAPPFSRAKVAAGDLWVRSIRRRARRRIDRFER</sequence>
<feature type="active site" evidence="4">
    <location>
        <position position="248"/>
    </location>
</feature>
<dbReference type="PANTHER" id="PTHR43570">
    <property type="entry name" value="ALDEHYDE DEHYDROGENASE"/>
    <property type="match status" value="1"/>
</dbReference>
<dbReference type="InterPro" id="IPR016162">
    <property type="entry name" value="Ald_DH_N"/>
</dbReference>
<dbReference type="Pfam" id="PF00171">
    <property type="entry name" value="Aldedh"/>
    <property type="match status" value="1"/>
</dbReference>
<gene>
    <name evidence="8" type="ORF">BRW65_24165</name>
</gene>
<evidence type="ECO:0000259" key="7">
    <source>
        <dbReference type="Pfam" id="PF00171"/>
    </source>
</evidence>
<name>A0A1Q4HNR2_9MYCO</name>
<evidence type="ECO:0000256" key="4">
    <source>
        <dbReference type="PIRSR" id="PIRSR036492-1"/>
    </source>
</evidence>
<protein>
    <recommendedName>
        <fullName evidence="3">Aldehyde dehydrogenase</fullName>
    </recommendedName>
</protein>
<dbReference type="STRING" id="53378.BRW65_24165"/>
<comment type="caution">
    <text evidence="8">The sequence shown here is derived from an EMBL/GenBank/DDBJ whole genome shotgun (WGS) entry which is preliminary data.</text>
</comment>
<reference evidence="8 9" key="1">
    <citation type="submission" date="2016-11" db="EMBL/GenBank/DDBJ databases">
        <title>Genome sequences of unsequenced Mycobacteria.</title>
        <authorList>
            <person name="Greninger A.L."/>
            <person name="Fang F."/>
            <person name="Jerome K.R."/>
        </authorList>
    </citation>
    <scope>NUCLEOTIDE SEQUENCE [LARGE SCALE GENOMIC DNA]</scope>
    <source>
        <strain evidence="8 9">M11</strain>
    </source>
</reference>
<evidence type="ECO:0000256" key="6">
    <source>
        <dbReference type="RuleBase" id="RU003345"/>
    </source>
</evidence>
<dbReference type="GO" id="GO:0004029">
    <property type="term" value="F:aldehyde dehydrogenase (NAD+) activity"/>
    <property type="evidence" value="ECO:0007669"/>
    <property type="project" value="TreeGrafter"/>
</dbReference>
<dbReference type="PROSITE" id="PS00687">
    <property type="entry name" value="ALDEHYDE_DEHYDR_GLU"/>
    <property type="match status" value="1"/>
</dbReference>
<evidence type="ECO:0000313" key="8">
    <source>
        <dbReference type="EMBL" id="OJZ69021.1"/>
    </source>
</evidence>
<evidence type="ECO:0000256" key="2">
    <source>
        <dbReference type="ARBA" id="ARBA00023002"/>
    </source>
</evidence>
<accession>A0A1Q4HNR2</accession>
<organism evidence="8 9">
    <name type="scientific">Mycobacterium paraffinicum</name>
    <dbReference type="NCBI Taxonomy" id="53378"/>
    <lineage>
        <taxon>Bacteria</taxon>
        <taxon>Bacillati</taxon>
        <taxon>Actinomycetota</taxon>
        <taxon>Actinomycetes</taxon>
        <taxon>Mycobacteriales</taxon>
        <taxon>Mycobacteriaceae</taxon>
        <taxon>Mycobacterium</taxon>
    </lineage>
</organism>
<dbReference type="Proteomes" id="UP000186438">
    <property type="component" value="Unassembled WGS sequence"/>
</dbReference>
<feature type="active site" evidence="4 5">
    <location>
        <position position="214"/>
    </location>
</feature>
<dbReference type="Gene3D" id="3.40.605.10">
    <property type="entry name" value="Aldehyde Dehydrogenase, Chain A, domain 1"/>
    <property type="match status" value="1"/>
</dbReference>